<proteinExistence type="predicted"/>
<dbReference type="Gene3D" id="3.20.20.80">
    <property type="entry name" value="Glycosidases"/>
    <property type="match status" value="1"/>
</dbReference>
<dbReference type="RefSeq" id="WP_373300841.1">
    <property type="nucleotide sequence ID" value="NZ_BMUA01000001.1"/>
</dbReference>
<evidence type="ECO:0000313" key="2">
    <source>
        <dbReference type="EMBL" id="GHI40013.1"/>
    </source>
</evidence>
<keyword evidence="1" id="KW-0732">Signal</keyword>
<sequence length="91" mass="9495">MPLSDQNRSHRRRPATRRVLAAAVVLAAAGAAVPLVAQAAHTSKTGTPTLAAAAAGSGRYFGTAVASGRLGDSTYSSILDREFNMITRRTR</sequence>
<organism evidence="2 3">
    <name type="scientific">Streptomyces violascens</name>
    <dbReference type="NCBI Taxonomy" id="67381"/>
    <lineage>
        <taxon>Bacteria</taxon>
        <taxon>Bacillati</taxon>
        <taxon>Actinomycetota</taxon>
        <taxon>Actinomycetes</taxon>
        <taxon>Kitasatosporales</taxon>
        <taxon>Streptomycetaceae</taxon>
        <taxon>Streptomyces</taxon>
    </lineage>
</organism>
<evidence type="ECO:0000256" key="1">
    <source>
        <dbReference type="SAM" id="SignalP"/>
    </source>
</evidence>
<reference evidence="2" key="1">
    <citation type="submission" date="2024-05" db="EMBL/GenBank/DDBJ databases">
        <title>Whole genome shotgun sequence of Streptomyces violascens NBRC 12920.</title>
        <authorList>
            <person name="Komaki H."/>
            <person name="Tamura T."/>
        </authorList>
    </citation>
    <scope>NUCLEOTIDE SEQUENCE</scope>
    <source>
        <strain evidence="2">NBRC 12920</strain>
    </source>
</reference>
<keyword evidence="3" id="KW-1185">Reference proteome</keyword>
<evidence type="ECO:0000313" key="3">
    <source>
        <dbReference type="Proteomes" id="UP001050808"/>
    </source>
</evidence>
<dbReference type="PROSITE" id="PS51318">
    <property type="entry name" value="TAT"/>
    <property type="match status" value="1"/>
</dbReference>
<dbReference type="InterPro" id="IPR006311">
    <property type="entry name" value="TAT_signal"/>
</dbReference>
<name>A0ABQ3QRV4_9ACTN</name>
<protein>
    <recommendedName>
        <fullName evidence="4">Endo-1,4-beta-xylanase</fullName>
    </recommendedName>
</protein>
<feature type="signal peptide" evidence="1">
    <location>
        <begin position="1"/>
        <end position="39"/>
    </location>
</feature>
<gene>
    <name evidence="2" type="ORF">Sviol_44210</name>
</gene>
<evidence type="ECO:0008006" key="4">
    <source>
        <dbReference type="Google" id="ProtNLM"/>
    </source>
</evidence>
<comment type="caution">
    <text evidence="2">The sequence shown here is derived from an EMBL/GenBank/DDBJ whole genome shotgun (WGS) entry which is preliminary data.</text>
</comment>
<dbReference type="Proteomes" id="UP001050808">
    <property type="component" value="Unassembled WGS sequence"/>
</dbReference>
<dbReference type="EMBL" id="BNDY01000017">
    <property type="protein sequence ID" value="GHI40013.1"/>
    <property type="molecule type" value="Genomic_DNA"/>
</dbReference>
<accession>A0ABQ3QRV4</accession>
<feature type="chain" id="PRO_5045040342" description="Endo-1,4-beta-xylanase" evidence="1">
    <location>
        <begin position="40"/>
        <end position="91"/>
    </location>
</feature>